<dbReference type="Pfam" id="PF00528">
    <property type="entry name" value="BPD_transp_1"/>
    <property type="match status" value="1"/>
</dbReference>
<dbReference type="EMBL" id="CP074371">
    <property type="protein sequence ID" value="QVI24749.1"/>
    <property type="molecule type" value="Genomic_DNA"/>
</dbReference>
<evidence type="ECO:0000256" key="7">
    <source>
        <dbReference type="RuleBase" id="RU363032"/>
    </source>
</evidence>
<sequence>MRAGTGVTRTVNVLRPIGRFLLPLLVSLILLVALWYGFLKLYPQVGLVGKSPGEVWHYLVTGPTSDTARRAIFGELRITLRDAVIGFGFGMSAALAVAALFVGVPAVAQAFMPVAMLLRSVPLVAITPIIVLVFGRGVLGVTVMAAIVVFFPALVMIMTGLRSAPRQATELVVAYGGSHWTALRMVALPAALPSVFAAARISVPGALIGALLGEWLGSGTGLGAGLIRAIPTFQYNRLWASIALVTVVSVVAYAVVGVLENLVLARFSPRAGRD</sequence>
<feature type="transmembrane region" description="Helical" evidence="7">
    <location>
        <begin position="182"/>
        <end position="201"/>
    </location>
</feature>
<dbReference type="Proteomes" id="UP000683310">
    <property type="component" value="Chromosome"/>
</dbReference>
<evidence type="ECO:0000313" key="10">
    <source>
        <dbReference type="Proteomes" id="UP000683310"/>
    </source>
</evidence>
<feature type="transmembrane region" description="Helical" evidence="7">
    <location>
        <begin position="207"/>
        <end position="226"/>
    </location>
</feature>
<accession>A0ABX8CZ39</accession>
<comment type="similarity">
    <text evidence="7">Belongs to the binding-protein-dependent transport system permease family.</text>
</comment>
<feature type="transmembrane region" description="Helical" evidence="7">
    <location>
        <begin position="141"/>
        <end position="161"/>
    </location>
</feature>
<dbReference type="PROSITE" id="PS50928">
    <property type="entry name" value="ABC_TM1"/>
    <property type="match status" value="1"/>
</dbReference>
<feature type="transmembrane region" description="Helical" evidence="7">
    <location>
        <begin position="116"/>
        <end position="135"/>
    </location>
</feature>
<evidence type="ECO:0000256" key="2">
    <source>
        <dbReference type="ARBA" id="ARBA00022448"/>
    </source>
</evidence>
<name>A0ABX8CZ39_9NOCA</name>
<keyword evidence="2 7" id="KW-0813">Transport</keyword>
<evidence type="ECO:0000256" key="4">
    <source>
        <dbReference type="ARBA" id="ARBA00022692"/>
    </source>
</evidence>
<feature type="transmembrane region" description="Helical" evidence="7">
    <location>
        <begin position="238"/>
        <end position="259"/>
    </location>
</feature>
<proteinExistence type="inferred from homology"/>
<feature type="transmembrane region" description="Helical" evidence="7">
    <location>
        <begin position="83"/>
        <end position="104"/>
    </location>
</feature>
<dbReference type="Gene3D" id="1.10.3720.10">
    <property type="entry name" value="MetI-like"/>
    <property type="match status" value="1"/>
</dbReference>
<keyword evidence="5 7" id="KW-1133">Transmembrane helix</keyword>
<dbReference type="InterPro" id="IPR000515">
    <property type="entry name" value="MetI-like"/>
</dbReference>
<reference evidence="9 10" key="1">
    <citation type="submission" date="2021-04" db="EMBL/GenBank/DDBJ databases">
        <title>Nocardia tengchongensis.</title>
        <authorList>
            <person name="Zhuang k."/>
            <person name="Ran Y."/>
            <person name="Li W."/>
        </authorList>
    </citation>
    <scope>NUCLEOTIDE SEQUENCE [LARGE SCALE GENOMIC DNA]</scope>
    <source>
        <strain evidence="9 10">CFH S0057</strain>
    </source>
</reference>
<comment type="subcellular location">
    <subcellularLocation>
        <location evidence="1 7">Cell membrane</location>
        <topology evidence="1 7">Multi-pass membrane protein</topology>
    </subcellularLocation>
</comment>
<evidence type="ECO:0000259" key="8">
    <source>
        <dbReference type="PROSITE" id="PS50928"/>
    </source>
</evidence>
<evidence type="ECO:0000256" key="3">
    <source>
        <dbReference type="ARBA" id="ARBA00022475"/>
    </source>
</evidence>
<evidence type="ECO:0000256" key="5">
    <source>
        <dbReference type="ARBA" id="ARBA00022989"/>
    </source>
</evidence>
<organism evidence="9 10">
    <name type="scientific">Nocardia tengchongensis</name>
    <dbReference type="NCBI Taxonomy" id="2055889"/>
    <lineage>
        <taxon>Bacteria</taxon>
        <taxon>Bacillati</taxon>
        <taxon>Actinomycetota</taxon>
        <taxon>Actinomycetes</taxon>
        <taxon>Mycobacteriales</taxon>
        <taxon>Nocardiaceae</taxon>
        <taxon>Nocardia</taxon>
    </lineage>
</organism>
<keyword evidence="6 7" id="KW-0472">Membrane</keyword>
<feature type="domain" description="ABC transmembrane type-1" evidence="8">
    <location>
        <begin position="72"/>
        <end position="260"/>
    </location>
</feature>
<evidence type="ECO:0000256" key="6">
    <source>
        <dbReference type="ARBA" id="ARBA00023136"/>
    </source>
</evidence>
<dbReference type="SUPFAM" id="SSF161098">
    <property type="entry name" value="MetI-like"/>
    <property type="match status" value="1"/>
</dbReference>
<gene>
    <name evidence="9" type="ORF">KHQ06_08735</name>
</gene>
<dbReference type="PANTHER" id="PTHR30151:SF20">
    <property type="entry name" value="ABC TRANSPORTER PERMEASE PROTEIN HI_0355-RELATED"/>
    <property type="match status" value="1"/>
</dbReference>
<dbReference type="InterPro" id="IPR035906">
    <property type="entry name" value="MetI-like_sf"/>
</dbReference>
<keyword evidence="4 7" id="KW-0812">Transmembrane</keyword>
<keyword evidence="10" id="KW-1185">Reference proteome</keyword>
<evidence type="ECO:0000313" key="9">
    <source>
        <dbReference type="EMBL" id="QVI24749.1"/>
    </source>
</evidence>
<dbReference type="PANTHER" id="PTHR30151">
    <property type="entry name" value="ALKANE SULFONATE ABC TRANSPORTER-RELATED, MEMBRANE SUBUNIT"/>
    <property type="match status" value="1"/>
</dbReference>
<keyword evidence="3" id="KW-1003">Cell membrane</keyword>
<protein>
    <submittedName>
        <fullName evidence="9">ABC transporter permease subunit</fullName>
    </submittedName>
</protein>
<dbReference type="CDD" id="cd06261">
    <property type="entry name" value="TM_PBP2"/>
    <property type="match status" value="1"/>
</dbReference>
<evidence type="ECO:0000256" key="1">
    <source>
        <dbReference type="ARBA" id="ARBA00004651"/>
    </source>
</evidence>
<feature type="transmembrane region" description="Helical" evidence="7">
    <location>
        <begin position="20"/>
        <end position="38"/>
    </location>
</feature>